<dbReference type="AlphaFoldDB" id="A0A2N9IJA4"/>
<feature type="compositionally biased region" description="Basic residues" evidence="1">
    <location>
        <begin position="111"/>
        <end position="129"/>
    </location>
</feature>
<sequence length="225" mass="25286">MSRSSSALPNPAGSLDRRTSGSSHRETAMGSSYRLSEWTPSATSTISPSKHTKPRQYLNSPQSEQNERVSREVTSHRVWWSLNFSSSAESQAYDSERVIAELRREISDLRKKARGKSPAKERPRRKPGKNNRESSGQSFSAHTEAWEETPSRTEKVPSSAYPSSSVRVVKEKQKRSNEGVSERRDKDNLPPKIPKKKARRGEQGAVWKALDLVSSSPFSEENRAC</sequence>
<name>A0A2N9IJA4_FAGSY</name>
<gene>
    <name evidence="2" type="ORF">FSB_LOCUS52814</name>
</gene>
<organism evidence="2">
    <name type="scientific">Fagus sylvatica</name>
    <name type="common">Beechnut</name>
    <dbReference type="NCBI Taxonomy" id="28930"/>
    <lineage>
        <taxon>Eukaryota</taxon>
        <taxon>Viridiplantae</taxon>
        <taxon>Streptophyta</taxon>
        <taxon>Embryophyta</taxon>
        <taxon>Tracheophyta</taxon>
        <taxon>Spermatophyta</taxon>
        <taxon>Magnoliopsida</taxon>
        <taxon>eudicotyledons</taxon>
        <taxon>Gunneridae</taxon>
        <taxon>Pentapetalae</taxon>
        <taxon>rosids</taxon>
        <taxon>fabids</taxon>
        <taxon>Fagales</taxon>
        <taxon>Fagaceae</taxon>
        <taxon>Fagus</taxon>
    </lineage>
</organism>
<feature type="region of interest" description="Disordered" evidence="1">
    <location>
        <begin position="108"/>
        <end position="205"/>
    </location>
</feature>
<proteinExistence type="predicted"/>
<feature type="compositionally biased region" description="Basic and acidic residues" evidence="1">
    <location>
        <begin position="168"/>
        <end position="189"/>
    </location>
</feature>
<evidence type="ECO:0000313" key="2">
    <source>
        <dbReference type="EMBL" id="SPD24932.1"/>
    </source>
</evidence>
<protein>
    <submittedName>
        <fullName evidence="2">Uncharacterized protein</fullName>
    </submittedName>
</protein>
<dbReference type="EMBL" id="OIVN01006046">
    <property type="protein sequence ID" value="SPD24932.1"/>
    <property type="molecule type" value="Genomic_DNA"/>
</dbReference>
<reference evidence="2" key="1">
    <citation type="submission" date="2018-02" db="EMBL/GenBank/DDBJ databases">
        <authorList>
            <person name="Cohen D.B."/>
            <person name="Kent A.D."/>
        </authorList>
    </citation>
    <scope>NUCLEOTIDE SEQUENCE</scope>
</reference>
<feature type="compositionally biased region" description="Basic and acidic residues" evidence="1">
    <location>
        <begin position="15"/>
        <end position="27"/>
    </location>
</feature>
<feature type="region of interest" description="Disordered" evidence="1">
    <location>
        <begin position="1"/>
        <end position="72"/>
    </location>
</feature>
<evidence type="ECO:0000256" key="1">
    <source>
        <dbReference type="SAM" id="MobiDB-lite"/>
    </source>
</evidence>
<feature type="compositionally biased region" description="Polar residues" evidence="1">
    <location>
        <begin position="29"/>
        <end position="49"/>
    </location>
</feature>
<accession>A0A2N9IJA4</accession>